<evidence type="ECO:0000313" key="3">
    <source>
        <dbReference type="Proteomes" id="UP001634393"/>
    </source>
</evidence>
<keyword evidence="1" id="KW-0812">Transmembrane</keyword>
<reference evidence="2 3" key="1">
    <citation type="submission" date="2024-12" db="EMBL/GenBank/DDBJ databases">
        <title>The unique morphological basis and parallel evolutionary history of personate flowers in Penstemon.</title>
        <authorList>
            <person name="Depatie T.H."/>
            <person name="Wessinger C.A."/>
        </authorList>
    </citation>
    <scope>NUCLEOTIDE SEQUENCE [LARGE SCALE GENOMIC DNA]</scope>
    <source>
        <strain evidence="2">WTNN_2</strain>
        <tissue evidence="2">Leaf</tissue>
    </source>
</reference>
<proteinExistence type="predicted"/>
<evidence type="ECO:0000256" key="1">
    <source>
        <dbReference type="SAM" id="Phobius"/>
    </source>
</evidence>
<organism evidence="2 3">
    <name type="scientific">Penstemon smallii</name>
    <dbReference type="NCBI Taxonomy" id="265156"/>
    <lineage>
        <taxon>Eukaryota</taxon>
        <taxon>Viridiplantae</taxon>
        <taxon>Streptophyta</taxon>
        <taxon>Embryophyta</taxon>
        <taxon>Tracheophyta</taxon>
        <taxon>Spermatophyta</taxon>
        <taxon>Magnoliopsida</taxon>
        <taxon>eudicotyledons</taxon>
        <taxon>Gunneridae</taxon>
        <taxon>Pentapetalae</taxon>
        <taxon>asterids</taxon>
        <taxon>lamiids</taxon>
        <taxon>Lamiales</taxon>
        <taxon>Plantaginaceae</taxon>
        <taxon>Cheloneae</taxon>
        <taxon>Penstemon</taxon>
    </lineage>
</organism>
<comment type="caution">
    <text evidence="2">The sequence shown here is derived from an EMBL/GenBank/DDBJ whole genome shotgun (WGS) entry which is preliminary data.</text>
</comment>
<dbReference type="EMBL" id="JBJXBP010000003">
    <property type="protein sequence ID" value="KAL3837763.1"/>
    <property type="molecule type" value="Genomic_DNA"/>
</dbReference>
<accession>A0ABD3TN58</accession>
<dbReference type="AlphaFoldDB" id="A0ABD3TN58"/>
<name>A0ABD3TN58_9LAMI</name>
<feature type="transmembrane region" description="Helical" evidence="1">
    <location>
        <begin position="20"/>
        <end position="43"/>
    </location>
</feature>
<keyword evidence="3" id="KW-1185">Reference proteome</keyword>
<keyword evidence="1" id="KW-0472">Membrane</keyword>
<gene>
    <name evidence="2" type="ORF">ACJIZ3_022354</name>
</gene>
<evidence type="ECO:0000313" key="2">
    <source>
        <dbReference type="EMBL" id="KAL3837763.1"/>
    </source>
</evidence>
<dbReference type="Proteomes" id="UP001634393">
    <property type="component" value="Unassembled WGS sequence"/>
</dbReference>
<protein>
    <submittedName>
        <fullName evidence="2">Uncharacterized protein</fullName>
    </submittedName>
</protein>
<sequence length="82" mass="9563">MSYDWNFPEFDNKDSQIQGRAAVLFILLLFSIVFLFTYLFLYVRWLFRPFPPHPSHAPPPGGLNSDKINTIPIVLYEESGEK</sequence>
<keyword evidence="1" id="KW-1133">Transmembrane helix</keyword>